<protein>
    <submittedName>
        <fullName evidence="1">Uncharacterized protein</fullName>
    </submittedName>
</protein>
<gene>
    <name evidence="1" type="primary">87</name>
    <name evidence="1" type="ORF">SEA_TYPHA_87</name>
</gene>
<keyword evidence="2" id="KW-1185">Reference proteome</keyword>
<dbReference type="EMBL" id="MK494099">
    <property type="protein sequence ID" value="QBP29742.1"/>
    <property type="molecule type" value="Genomic_DNA"/>
</dbReference>
<evidence type="ECO:0000313" key="1">
    <source>
        <dbReference type="EMBL" id="QBP29742.1"/>
    </source>
</evidence>
<name>A0A482JDQ6_9CAUD</name>
<sequence>MTTTLINGRKVIQIRAGDSLVYLQREGQDRKRPMLFDLEYTHKEWMRLVNGTDPLSPGDQLFFPHDFGQAWVSVELKTEKLWDYWAQTVSRHFPAYPMTCPALTATFAARDTCLCCDTNDLHHVEMPDLTPDPGWAVISRRYVLRQCITCDNHWEQECQW</sequence>
<dbReference type="KEGG" id="vg:63743077"/>
<evidence type="ECO:0000313" key="2">
    <source>
        <dbReference type="Proteomes" id="UP000294565"/>
    </source>
</evidence>
<reference evidence="1 2" key="1">
    <citation type="submission" date="2019-02" db="EMBL/GenBank/DDBJ databases">
        <authorList>
            <person name="Kanzanas C."/>
            <person name="Smith M.A."/>
            <person name="Zack K.M."/>
            <person name="Garlena R.A."/>
            <person name="Russell D.A."/>
            <person name="Pope W.H."/>
            <person name="Jacobs-Sera D."/>
            <person name="Hatfull G.F."/>
        </authorList>
    </citation>
    <scope>NUCLEOTIDE SEQUENCE [LARGE SCALE GENOMIC DNA]</scope>
</reference>
<organism evidence="1 2">
    <name type="scientific">Mycobacterium phage Typha</name>
    <dbReference type="NCBI Taxonomy" id="2517971"/>
    <lineage>
        <taxon>Viruses</taxon>
        <taxon>Duplodnaviria</taxon>
        <taxon>Heunggongvirae</taxon>
        <taxon>Uroviricota</taxon>
        <taxon>Caudoviricetes</taxon>
        <taxon>Typhavirus</taxon>
        <taxon>Typhavirus typha</taxon>
    </lineage>
</organism>
<proteinExistence type="predicted"/>
<accession>A0A482JDQ6</accession>
<dbReference type="RefSeq" id="YP_010049754.1">
    <property type="nucleotide sequence ID" value="NC_054393.1"/>
</dbReference>
<dbReference type="Proteomes" id="UP000294565">
    <property type="component" value="Segment"/>
</dbReference>
<dbReference type="GeneID" id="63743077"/>